<dbReference type="AlphaFoldDB" id="Q2AA29"/>
<reference evidence="1" key="1">
    <citation type="submission" date="2006-03" db="EMBL/GenBank/DDBJ databases">
        <title>Comparative Sequence and Genetic Analyses of Asparagus BACs Reveal No Microsynteny with Onion or Rice.</title>
        <authorList>
            <person name="Jernej J."/>
            <person name="Telgmann A."/>
            <person name="Jung C."/>
            <person name="Cheung F."/>
            <person name="Havey M.J."/>
            <person name="Town C.D."/>
        </authorList>
    </citation>
    <scope>NUCLEOTIDE SEQUENCE</scope>
</reference>
<organism evidence="1">
    <name type="scientific">Asparagus officinalis</name>
    <name type="common">Garden asparagus</name>
    <dbReference type="NCBI Taxonomy" id="4686"/>
    <lineage>
        <taxon>Eukaryota</taxon>
        <taxon>Viridiplantae</taxon>
        <taxon>Streptophyta</taxon>
        <taxon>Embryophyta</taxon>
        <taxon>Tracheophyta</taxon>
        <taxon>Spermatophyta</taxon>
        <taxon>Magnoliopsida</taxon>
        <taxon>Liliopsida</taxon>
        <taxon>Asparagales</taxon>
        <taxon>Asparagaceae</taxon>
        <taxon>Asparagoideae</taxon>
        <taxon>Asparagus</taxon>
    </lineage>
</organism>
<evidence type="ECO:0000313" key="1">
    <source>
        <dbReference type="EMBL" id="ABD63179.1"/>
    </source>
</evidence>
<dbReference type="EMBL" id="AC183436">
    <property type="protein sequence ID" value="ABD63179.1"/>
    <property type="molecule type" value="Genomic_DNA"/>
</dbReference>
<proteinExistence type="predicted"/>
<sequence>MGCDHVLLRNVMPFTCTVRGVYLTDAEYYTPPSRESSVQASTITEYRGQLLDGSGVLYSSLTSWEMGRLIPVRDSAAVGYSCEFGEFVDCLAMQASSTLE</sequence>
<accession>Q2AA29</accession>
<gene>
    <name evidence="1" type="ORF">20.t00031</name>
</gene>
<name>Q2AA29_ASPOF</name>
<protein>
    <submittedName>
        <fullName evidence="1">Uncharacterized protein</fullName>
    </submittedName>
</protein>